<sequence length="20" mass="2185">MVAKQHIDMKTANGPHCMGD</sequence>
<dbReference type="AlphaFoldDB" id="A0A0E9RY32"/>
<reference evidence="2" key="2">
    <citation type="journal article" date="2015" name="Fish Shellfish Immunol.">
        <title>Early steps in the European eel (Anguilla anguilla)-Vibrio vulnificus interaction in the gills: Role of the RtxA13 toxin.</title>
        <authorList>
            <person name="Callol A."/>
            <person name="Pajuelo D."/>
            <person name="Ebbesson L."/>
            <person name="Teles M."/>
            <person name="MacKenzie S."/>
            <person name="Amaro C."/>
        </authorList>
    </citation>
    <scope>NUCLEOTIDE SEQUENCE</scope>
</reference>
<dbReference type="EMBL" id="GBXM01075424">
    <property type="protein sequence ID" value="JAH33153.1"/>
    <property type="molecule type" value="Transcribed_RNA"/>
</dbReference>
<evidence type="ECO:0000313" key="2">
    <source>
        <dbReference type="EMBL" id="JAH33153.1"/>
    </source>
</evidence>
<reference evidence="2" key="1">
    <citation type="submission" date="2014-11" db="EMBL/GenBank/DDBJ databases">
        <authorList>
            <person name="Amaro Gonzalez C."/>
        </authorList>
    </citation>
    <scope>NUCLEOTIDE SEQUENCE</scope>
</reference>
<proteinExistence type="predicted"/>
<feature type="region of interest" description="Disordered" evidence="1">
    <location>
        <begin position="1"/>
        <end position="20"/>
    </location>
</feature>
<protein>
    <submittedName>
        <fullName evidence="2">Uncharacterized protein</fullName>
    </submittedName>
</protein>
<accession>A0A0E9RY32</accession>
<name>A0A0E9RY32_ANGAN</name>
<evidence type="ECO:0000256" key="1">
    <source>
        <dbReference type="SAM" id="MobiDB-lite"/>
    </source>
</evidence>
<organism evidence="2">
    <name type="scientific">Anguilla anguilla</name>
    <name type="common">European freshwater eel</name>
    <name type="synonym">Muraena anguilla</name>
    <dbReference type="NCBI Taxonomy" id="7936"/>
    <lineage>
        <taxon>Eukaryota</taxon>
        <taxon>Metazoa</taxon>
        <taxon>Chordata</taxon>
        <taxon>Craniata</taxon>
        <taxon>Vertebrata</taxon>
        <taxon>Euteleostomi</taxon>
        <taxon>Actinopterygii</taxon>
        <taxon>Neopterygii</taxon>
        <taxon>Teleostei</taxon>
        <taxon>Anguilliformes</taxon>
        <taxon>Anguillidae</taxon>
        <taxon>Anguilla</taxon>
    </lineage>
</organism>